<dbReference type="GO" id="GO:0016787">
    <property type="term" value="F:hydrolase activity"/>
    <property type="evidence" value="ECO:0007669"/>
    <property type="project" value="UniProtKB-KW"/>
</dbReference>
<evidence type="ECO:0000256" key="1">
    <source>
        <dbReference type="ARBA" id="ARBA00010830"/>
    </source>
</evidence>
<protein>
    <recommendedName>
        <fullName evidence="4">Resuscitation-promoting factor RpfB</fullName>
    </recommendedName>
</protein>
<organism evidence="7 8">
    <name type="scientific">Mycolicibacterium conceptionense</name>
    <dbReference type="NCBI Taxonomy" id="451644"/>
    <lineage>
        <taxon>Bacteria</taxon>
        <taxon>Bacillati</taxon>
        <taxon>Actinomycetota</taxon>
        <taxon>Actinomycetes</taxon>
        <taxon>Mycobacteriales</taxon>
        <taxon>Mycobacteriaceae</taxon>
        <taxon>Mycolicibacterium</taxon>
    </lineage>
</organism>
<dbReference type="Gene3D" id="1.10.530.10">
    <property type="match status" value="1"/>
</dbReference>
<sequence length="384" mass="40483">MPSEPKSGYMEALNKIHESRSPLLRGVVGALLVTLTAAGGYAVGSHKTVTLSVDGSPMTVTTMKSRVIDVVQENGFSVGDRDDLYPAADESVHQSDTIVLRRSRPLQLSLDGNDSKQVWTTASTVDEALAQLKMTDKAPAAASRGSRVPLGGMALPVVSAKTVRIDDGGNVQTVHLAAPNVAGLLAAAGVPLEQNDTVVPAASSPVTEGMQVQVTRMRIEKVTERVPLAPGNKRIEDPELNMSRKVVEDPGAPGTQDVTYAVAKVNGVETGRLPVANVVIEPARDGVLRVGAKPGTEVPPISNGAQWDSLAQCEAGGNWAINTGNGFYGGVQFDQNTWERQGGLRYAPRADLATREEQIAIATVTQARQGWGAWPVCSGRIGAR</sequence>
<dbReference type="Proteomes" id="UP000182227">
    <property type="component" value="Unassembled WGS sequence"/>
</dbReference>
<dbReference type="InterPro" id="IPR011098">
    <property type="entry name" value="G5_dom"/>
</dbReference>
<dbReference type="SMART" id="SM01208">
    <property type="entry name" value="G5"/>
    <property type="match status" value="1"/>
</dbReference>
<dbReference type="Pfam" id="PF06737">
    <property type="entry name" value="Transglycosylas"/>
    <property type="match status" value="1"/>
</dbReference>
<evidence type="ECO:0000313" key="8">
    <source>
        <dbReference type="Proteomes" id="UP000182227"/>
    </source>
</evidence>
<dbReference type="PANTHER" id="PTHR39160">
    <property type="entry name" value="CELL WALL-BINDING PROTEIN YOCH"/>
    <property type="match status" value="1"/>
</dbReference>
<evidence type="ECO:0000256" key="3">
    <source>
        <dbReference type="ARBA" id="ARBA00022801"/>
    </source>
</evidence>
<keyword evidence="3" id="KW-0378">Hydrolase</keyword>
<dbReference type="FunFam" id="1.10.530.10:FF:000015">
    <property type="entry name" value="Resuscitation-promoting factor RpfB"/>
    <property type="match status" value="1"/>
</dbReference>
<evidence type="ECO:0000259" key="6">
    <source>
        <dbReference type="PROSITE" id="PS51109"/>
    </source>
</evidence>
<dbReference type="Gene3D" id="2.20.230.10">
    <property type="entry name" value="Resuscitation-promoting factor rpfb"/>
    <property type="match status" value="1"/>
</dbReference>
<evidence type="ECO:0000256" key="4">
    <source>
        <dbReference type="ARBA" id="ARBA00070623"/>
    </source>
</evidence>
<dbReference type="InterPro" id="IPR051933">
    <property type="entry name" value="Resuscitation_pf_RpfB"/>
</dbReference>
<dbReference type="AlphaFoldDB" id="A0A0U1DG27"/>
<dbReference type="PROSITE" id="PS51109">
    <property type="entry name" value="G5"/>
    <property type="match status" value="1"/>
</dbReference>
<comment type="similarity">
    <text evidence="1">Belongs to the transglycosylase family. Rpf subfamily.</text>
</comment>
<keyword evidence="5" id="KW-0812">Transmembrane</keyword>
<accession>A0A0U1DG27</accession>
<dbReference type="InterPro" id="IPR023346">
    <property type="entry name" value="Lysozyme-like_dom_sf"/>
</dbReference>
<evidence type="ECO:0000313" key="7">
    <source>
        <dbReference type="EMBL" id="CQD15491.1"/>
    </source>
</evidence>
<dbReference type="InterPro" id="IPR007137">
    <property type="entry name" value="DUF348"/>
</dbReference>
<feature type="transmembrane region" description="Helical" evidence="5">
    <location>
        <begin position="23"/>
        <end position="43"/>
    </location>
</feature>
<proteinExistence type="inferred from homology"/>
<dbReference type="EMBL" id="CTEF01000002">
    <property type="protein sequence ID" value="CQD15491.1"/>
    <property type="molecule type" value="Genomic_DNA"/>
</dbReference>
<gene>
    <name evidence="7" type="ORF">BN970_03241</name>
</gene>
<dbReference type="Pfam" id="PF03990">
    <property type="entry name" value="DUF348"/>
    <property type="match status" value="3"/>
</dbReference>
<dbReference type="SUPFAM" id="SSF53955">
    <property type="entry name" value="Lysozyme-like"/>
    <property type="match status" value="1"/>
</dbReference>
<keyword evidence="5" id="KW-1133">Transmembrane helix</keyword>
<reference evidence="7 8" key="1">
    <citation type="submission" date="2015-03" db="EMBL/GenBank/DDBJ databases">
        <authorList>
            <person name="Murphy D."/>
        </authorList>
    </citation>
    <scope>NUCLEOTIDE SEQUENCE [LARGE SCALE GENOMIC DNA]</scope>
    <source>
        <strain evidence="7 8">D16</strain>
    </source>
</reference>
<dbReference type="Pfam" id="PF07501">
    <property type="entry name" value="G5"/>
    <property type="match status" value="1"/>
</dbReference>
<evidence type="ECO:0000256" key="5">
    <source>
        <dbReference type="SAM" id="Phobius"/>
    </source>
</evidence>
<evidence type="ECO:0000256" key="2">
    <source>
        <dbReference type="ARBA" id="ARBA00022729"/>
    </source>
</evidence>
<feature type="domain" description="G5" evidence="6">
    <location>
        <begin position="214"/>
        <end position="294"/>
    </location>
</feature>
<dbReference type="InterPro" id="IPR010618">
    <property type="entry name" value="RPF"/>
</dbReference>
<name>A0A0U1DG27_9MYCO</name>
<keyword evidence="5" id="KW-0472">Membrane</keyword>
<dbReference type="CDD" id="cd13925">
    <property type="entry name" value="RPF"/>
    <property type="match status" value="1"/>
</dbReference>
<keyword evidence="2" id="KW-0732">Signal</keyword>
<dbReference type="PANTHER" id="PTHR39160:SF4">
    <property type="entry name" value="RESUSCITATION-PROMOTING FACTOR RPFB"/>
    <property type="match status" value="1"/>
</dbReference>